<accession>C3Y792</accession>
<dbReference type="CDD" id="cd00117">
    <property type="entry name" value="TFP"/>
    <property type="match status" value="1"/>
</dbReference>
<gene>
    <name evidence="1" type="ORF">BRAFLDRAFT_82843</name>
</gene>
<dbReference type="AlphaFoldDB" id="C3Y792"/>
<sequence>MLSKSVYGLSPAQLAVAATVLVGLTSLLTRRTEIVFTEEIFIEVGEEHVYDFLSDVRLLDLVHPFRVGAFNLTPSTGMDGYEEVKYTNIEKVDYFGLYEDALVFPVHTRFMKPLGEIRSSYDVLDGTLLAQQCFSLRAAERNGANGTLVTDTSRIRLPWMYAHFTIWKGGEAHHRILGVAYGIKCVICSGNFEESQACVDNTTAQDCPSEKTVCYSTKWTIPTNNEMTGFTRGCAIVGIEPGCYKNADKVIVCTSYCLTDGCNTDDPGIKTGKGIECLQCFATSLPSSSEDVDRCRNLTNPAEAQPCTDGQAKYCYVQEKIIADRTTQFTRGCSRTQVGAGCREMEEPIEGTDCTVYCHDFPGCNNATSRAVALQANARSNVKLFAVVSLSCLSMKLCM</sequence>
<dbReference type="InterPro" id="IPR045860">
    <property type="entry name" value="Snake_toxin-like_sf"/>
</dbReference>
<name>C3Y792_BRAFL</name>
<organism>
    <name type="scientific">Branchiostoma floridae</name>
    <name type="common">Florida lancelet</name>
    <name type="synonym">Amphioxus</name>
    <dbReference type="NCBI Taxonomy" id="7739"/>
    <lineage>
        <taxon>Eukaryota</taxon>
        <taxon>Metazoa</taxon>
        <taxon>Chordata</taxon>
        <taxon>Cephalochordata</taxon>
        <taxon>Leptocardii</taxon>
        <taxon>Amphioxiformes</taxon>
        <taxon>Branchiostomatidae</taxon>
        <taxon>Branchiostoma</taxon>
    </lineage>
</organism>
<evidence type="ECO:0000313" key="1">
    <source>
        <dbReference type="EMBL" id="EEN63720.1"/>
    </source>
</evidence>
<protein>
    <submittedName>
        <fullName evidence="1">Uncharacterized protein</fullName>
    </submittedName>
</protein>
<reference evidence="1" key="1">
    <citation type="journal article" date="2008" name="Nature">
        <title>The amphioxus genome and the evolution of the chordate karyotype.</title>
        <authorList>
            <consortium name="US DOE Joint Genome Institute (JGI-PGF)"/>
            <person name="Putnam N.H."/>
            <person name="Butts T."/>
            <person name="Ferrier D.E.K."/>
            <person name="Furlong R.F."/>
            <person name="Hellsten U."/>
            <person name="Kawashima T."/>
            <person name="Robinson-Rechavi M."/>
            <person name="Shoguchi E."/>
            <person name="Terry A."/>
            <person name="Yu J.-K."/>
            <person name="Benito-Gutierrez E.L."/>
            <person name="Dubchak I."/>
            <person name="Garcia-Fernandez J."/>
            <person name="Gibson-Brown J.J."/>
            <person name="Grigoriev I.V."/>
            <person name="Horton A.C."/>
            <person name="de Jong P.J."/>
            <person name="Jurka J."/>
            <person name="Kapitonov V.V."/>
            <person name="Kohara Y."/>
            <person name="Kuroki Y."/>
            <person name="Lindquist E."/>
            <person name="Lucas S."/>
            <person name="Osoegawa K."/>
            <person name="Pennacchio L.A."/>
            <person name="Salamov A.A."/>
            <person name="Satou Y."/>
            <person name="Sauka-Spengler T."/>
            <person name="Schmutz J."/>
            <person name="Shin-I T."/>
            <person name="Toyoda A."/>
            <person name="Bronner-Fraser M."/>
            <person name="Fujiyama A."/>
            <person name="Holland L.Z."/>
            <person name="Holland P.W.H."/>
            <person name="Satoh N."/>
            <person name="Rokhsar D.S."/>
        </authorList>
    </citation>
    <scope>NUCLEOTIDE SEQUENCE [LARGE SCALE GENOMIC DNA]</scope>
    <source>
        <strain evidence="1">S238N-H82</strain>
        <tissue evidence="1">Testes</tissue>
    </source>
</reference>
<dbReference type="EMBL" id="GG666489">
    <property type="protein sequence ID" value="EEN63720.1"/>
    <property type="molecule type" value="Genomic_DNA"/>
</dbReference>
<dbReference type="InParanoid" id="C3Y792"/>
<proteinExistence type="predicted"/>
<dbReference type="SUPFAM" id="SSF57302">
    <property type="entry name" value="Snake toxin-like"/>
    <property type="match status" value="1"/>
</dbReference>